<gene>
    <name evidence="2" type="ORF">DW794_15480</name>
</gene>
<feature type="region of interest" description="Disordered" evidence="1">
    <location>
        <begin position="112"/>
        <end position="142"/>
    </location>
</feature>
<evidence type="ECO:0000313" key="2">
    <source>
        <dbReference type="EMBL" id="RHD45932.1"/>
    </source>
</evidence>
<evidence type="ECO:0000313" key="3">
    <source>
        <dbReference type="Proteomes" id="UP000284689"/>
    </source>
</evidence>
<organism evidence="2 3">
    <name type="scientific">Bacteroides caccae</name>
    <dbReference type="NCBI Taxonomy" id="47678"/>
    <lineage>
        <taxon>Bacteria</taxon>
        <taxon>Pseudomonadati</taxon>
        <taxon>Bacteroidota</taxon>
        <taxon>Bacteroidia</taxon>
        <taxon>Bacteroidales</taxon>
        <taxon>Bacteroidaceae</taxon>
        <taxon>Bacteroides</taxon>
    </lineage>
</organism>
<dbReference type="RefSeq" id="WP_117589827.1">
    <property type="nucleotide sequence ID" value="NZ_QSJD01000027.1"/>
</dbReference>
<dbReference type="EMBL" id="QSJD01000027">
    <property type="protein sequence ID" value="RHD45932.1"/>
    <property type="molecule type" value="Genomic_DNA"/>
</dbReference>
<name>A0A414FGH7_9BACE</name>
<sequence length="142" mass="16372">MKGTDHFKRTIQMYLEQRAEEDALFAKNYRNPAKNIDDCVTYILNYVQKSSCNGFTDGEIYGQAVHYYDENEIEVGKPIQCQVAVNHVVELTAEEKAEARQNAIRQYQEEEVRKLQNRNKPRTATKATAQPIQEPSLFDLGL</sequence>
<reference evidence="2 3" key="1">
    <citation type="submission" date="2018-08" db="EMBL/GenBank/DDBJ databases">
        <title>A genome reference for cultivated species of the human gut microbiota.</title>
        <authorList>
            <person name="Zou Y."/>
            <person name="Xue W."/>
            <person name="Luo G."/>
        </authorList>
    </citation>
    <scope>NUCLEOTIDE SEQUENCE [LARGE SCALE GENOMIC DNA]</scope>
    <source>
        <strain evidence="2 3">AM31-16AC</strain>
    </source>
</reference>
<protein>
    <submittedName>
        <fullName evidence="2">PcfK-like protein</fullName>
    </submittedName>
</protein>
<dbReference type="Pfam" id="PF14058">
    <property type="entry name" value="PcfK"/>
    <property type="match status" value="1"/>
</dbReference>
<comment type="caution">
    <text evidence="2">The sequence shown here is derived from an EMBL/GenBank/DDBJ whole genome shotgun (WGS) entry which is preliminary data.</text>
</comment>
<dbReference type="AlphaFoldDB" id="A0A414FGH7"/>
<evidence type="ECO:0000256" key="1">
    <source>
        <dbReference type="SAM" id="MobiDB-lite"/>
    </source>
</evidence>
<proteinExistence type="predicted"/>
<dbReference type="Proteomes" id="UP000284689">
    <property type="component" value="Unassembled WGS sequence"/>
</dbReference>
<accession>A0A414FGH7</accession>
<dbReference type="InterPro" id="IPR025624">
    <property type="entry name" value="PcfK"/>
</dbReference>